<gene>
    <name evidence="2" type="ORF">KF715C_ch52170</name>
</gene>
<name>A0A1L7NJZ6_PSEPU</name>
<dbReference type="InterPro" id="IPR031618">
    <property type="entry name" value="T4SS_TraI"/>
</dbReference>
<dbReference type="AlphaFoldDB" id="A0A1L7NJZ6"/>
<evidence type="ECO:0000313" key="2">
    <source>
        <dbReference type="EMBL" id="BAW25790.1"/>
    </source>
</evidence>
<feature type="region of interest" description="Disordered" evidence="1">
    <location>
        <begin position="270"/>
        <end position="319"/>
    </location>
</feature>
<proteinExistence type="predicted"/>
<dbReference type="EMBL" id="AP015029">
    <property type="protein sequence ID" value="BAW25790.1"/>
    <property type="molecule type" value="Genomic_DNA"/>
</dbReference>
<accession>A0A1L7NJZ6</accession>
<sequence>MAMDMPPMTLEDAERLYDKPAYVQQQGDTGDAKSAVEAMRDEKNQASAARGEAILDAALQVGVKAGLAWQLTNINKALKVREREFDTVYDFSSLMIQDRVVPPVITEARHLYNQDGDYTLRLSGAAYKIESQARFSSVPPSWREYLTFPLPSFDRTSLVSALVPRSDEEERVWKLAVREGWKQGVEQANLMLTYGFDRMNRDIDGMRRFSEFARHGQVTLPIISGAAIPVTKEGRSMAVDETLLRITALPEFNDNMNVWRSSIATSTTADPVRRAAPARAANPAPSPAAARQPAAAEAFAAPGGSRLRTQPAAGEGGPQ</sequence>
<feature type="compositionally biased region" description="Low complexity" evidence="1">
    <location>
        <begin position="274"/>
        <end position="302"/>
    </location>
</feature>
<reference evidence="2 3" key="1">
    <citation type="submission" date="2015-11" db="EMBL/GenBank/DDBJ databases">
        <title>Complete genome sequencing of a biphenyl-degrading bacterium, Pseudomonas putida KF715 (=NBRC110667).</title>
        <authorList>
            <person name="Suenaga H."/>
            <person name="Fujihara N."/>
            <person name="Watanabe T."/>
            <person name="Hirose J."/>
            <person name="Kimura N."/>
            <person name="Yamazoe A."/>
            <person name="Hosoyama A."/>
            <person name="Shimodaira J."/>
            <person name="Furukawa K."/>
        </authorList>
    </citation>
    <scope>NUCLEOTIDE SEQUENCE [LARGE SCALE GENOMIC DNA]</scope>
    <source>
        <strain evidence="2 3">KF715</strain>
    </source>
</reference>
<evidence type="ECO:0000313" key="3">
    <source>
        <dbReference type="Proteomes" id="UP000218731"/>
    </source>
</evidence>
<organism evidence="2 3">
    <name type="scientific">Pseudomonas putida</name>
    <name type="common">Arthrobacter siderocapsulatus</name>
    <dbReference type="NCBI Taxonomy" id="303"/>
    <lineage>
        <taxon>Bacteria</taxon>
        <taxon>Pseudomonadati</taxon>
        <taxon>Pseudomonadota</taxon>
        <taxon>Gammaproteobacteria</taxon>
        <taxon>Pseudomonadales</taxon>
        <taxon>Pseudomonadaceae</taxon>
        <taxon>Pseudomonas</taxon>
    </lineage>
</organism>
<dbReference type="Proteomes" id="UP000218731">
    <property type="component" value="Chromosome 1"/>
</dbReference>
<protein>
    <submittedName>
        <fullName evidence="2">Type IV secretion system protein DotC</fullName>
    </submittedName>
</protein>
<dbReference type="Pfam" id="PF16932">
    <property type="entry name" value="T4SS_TraI"/>
    <property type="match status" value="1"/>
</dbReference>
<evidence type="ECO:0000256" key="1">
    <source>
        <dbReference type="SAM" id="MobiDB-lite"/>
    </source>
</evidence>